<dbReference type="PANTHER" id="PTHR11705:SF91">
    <property type="entry name" value="FI01817P-RELATED"/>
    <property type="match status" value="1"/>
</dbReference>
<name>A0A9P0F5K4_BEMTA</name>
<comment type="cofactor">
    <cofactor evidence="1">
        <name>Zn(2+)</name>
        <dbReference type="ChEBI" id="CHEBI:29105"/>
    </cofactor>
</comment>
<dbReference type="GO" id="GO:0008270">
    <property type="term" value="F:zinc ion binding"/>
    <property type="evidence" value="ECO:0007669"/>
    <property type="project" value="InterPro"/>
</dbReference>
<dbReference type="Pfam" id="PF00246">
    <property type="entry name" value="Peptidase_M14"/>
    <property type="match status" value="1"/>
</dbReference>
<evidence type="ECO:0000256" key="9">
    <source>
        <dbReference type="ARBA" id="ARBA00023049"/>
    </source>
</evidence>
<reference evidence="13" key="1">
    <citation type="submission" date="2021-12" db="EMBL/GenBank/DDBJ databases">
        <authorList>
            <person name="King R."/>
        </authorList>
    </citation>
    <scope>NUCLEOTIDE SEQUENCE</scope>
</reference>
<evidence type="ECO:0000313" key="13">
    <source>
        <dbReference type="EMBL" id="CAH0392907.1"/>
    </source>
</evidence>
<dbReference type="InterPro" id="IPR057246">
    <property type="entry name" value="CARBOXYPEPT_ZN_1"/>
</dbReference>
<keyword evidence="6 11" id="KW-0732">Signal</keyword>
<evidence type="ECO:0000313" key="14">
    <source>
        <dbReference type="Proteomes" id="UP001152759"/>
    </source>
</evidence>
<evidence type="ECO:0000256" key="2">
    <source>
        <dbReference type="ARBA" id="ARBA00005988"/>
    </source>
</evidence>
<evidence type="ECO:0000256" key="6">
    <source>
        <dbReference type="ARBA" id="ARBA00022729"/>
    </source>
</evidence>
<dbReference type="InterPro" id="IPR036990">
    <property type="entry name" value="M14A-like_propep"/>
</dbReference>
<dbReference type="Gene3D" id="3.40.630.10">
    <property type="entry name" value="Zn peptidases"/>
    <property type="match status" value="1"/>
</dbReference>
<evidence type="ECO:0000256" key="3">
    <source>
        <dbReference type="ARBA" id="ARBA00022645"/>
    </source>
</evidence>
<dbReference type="GO" id="GO:0005615">
    <property type="term" value="C:extracellular space"/>
    <property type="evidence" value="ECO:0007669"/>
    <property type="project" value="TreeGrafter"/>
</dbReference>
<evidence type="ECO:0000256" key="8">
    <source>
        <dbReference type="ARBA" id="ARBA00022833"/>
    </source>
</evidence>
<dbReference type="InterPro" id="IPR000834">
    <property type="entry name" value="Peptidase_M14"/>
</dbReference>
<dbReference type="PANTHER" id="PTHR11705">
    <property type="entry name" value="PROTEASE FAMILY M14 CARBOXYPEPTIDASE A,B"/>
    <property type="match status" value="1"/>
</dbReference>
<organism evidence="13 14">
    <name type="scientific">Bemisia tabaci</name>
    <name type="common">Sweetpotato whitefly</name>
    <name type="synonym">Aleurodes tabaci</name>
    <dbReference type="NCBI Taxonomy" id="7038"/>
    <lineage>
        <taxon>Eukaryota</taxon>
        <taxon>Metazoa</taxon>
        <taxon>Ecdysozoa</taxon>
        <taxon>Arthropoda</taxon>
        <taxon>Hexapoda</taxon>
        <taxon>Insecta</taxon>
        <taxon>Pterygota</taxon>
        <taxon>Neoptera</taxon>
        <taxon>Paraneoptera</taxon>
        <taxon>Hemiptera</taxon>
        <taxon>Sternorrhyncha</taxon>
        <taxon>Aleyrodoidea</taxon>
        <taxon>Aleyrodidae</taxon>
        <taxon>Aleyrodinae</taxon>
        <taxon>Bemisia</taxon>
    </lineage>
</organism>
<dbReference type="SUPFAM" id="SSF54897">
    <property type="entry name" value="Protease propeptides/inhibitors"/>
    <property type="match status" value="1"/>
</dbReference>
<comment type="similarity">
    <text evidence="2">Belongs to the peptidase M14 family.</text>
</comment>
<dbReference type="EMBL" id="OU963868">
    <property type="protein sequence ID" value="CAH0392907.1"/>
    <property type="molecule type" value="Genomic_DNA"/>
</dbReference>
<dbReference type="GO" id="GO:0004181">
    <property type="term" value="F:metallocarboxypeptidase activity"/>
    <property type="evidence" value="ECO:0007669"/>
    <property type="project" value="InterPro"/>
</dbReference>
<accession>A0A9P0F5K4</accession>
<evidence type="ECO:0000259" key="12">
    <source>
        <dbReference type="SMART" id="SM00631"/>
    </source>
</evidence>
<dbReference type="AlphaFoldDB" id="A0A9P0F5K4"/>
<evidence type="ECO:0000256" key="11">
    <source>
        <dbReference type="SAM" id="SignalP"/>
    </source>
</evidence>
<proteinExistence type="inferred from homology"/>
<dbReference type="Gene3D" id="3.30.70.340">
    <property type="entry name" value="Metallocarboxypeptidase-like"/>
    <property type="match status" value="1"/>
</dbReference>
<gene>
    <name evidence="13" type="ORF">BEMITA_LOCUS11367</name>
</gene>
<evidence type="ECO:0000256" key="5">
    <source>
        <dbReference type="ARBA" id="ARBA00022723"/>
    </source>
</evidence>
<sequence>MLFVVVRSVLVILGVVLAWVSGAGLAGGQYLGAQIWRVYMQNATDQDIFQDFERKFPVVETVYQGRSVLDVLVRGSILESAKEHFASVKKEYEVLVDDVEERIKNEDTPMTDDEISPKQGRGYNFTYSHYHPLSDIHDYMDLYLAASPSTKVNNWILGRSFEKRDIKLLEIVNDLNAPYIWIDGGMHAREWLSPTTALWIANLLLREKEKLPEAMKKLNYYILPVMNPDGYEYSRNEDRMWRKNRNLAAGNRSRRQEPSLHDCKLGVDLNRNFDIEWGRKEGASNNACESDYKGPYANSELETQGVVGFLSDKISKVKAFLTFHTYGQYILCPYAYARNAPLLENQLELIKIARTAAKNIIKMSGSNYHVGKLTDFLYACTGTSIDWAASQGIPYVFVMELSKDSFILPVANIIPTAREGLELVKAVAEAIVKRK</sequence>
<dbReference type="PROSITE" id="PS00132">
    <property type="entry name" value="CARBOXYPEPT_ZN_1"/>
    <property type="match status" value="1"/>
</dbReference>
<dbReference type="GO" id="GO:0006508">
    <property type="term" value="P:proteolysis"/>
    <property type="evidence" value="ECO:0007669"/>
    <property type="project" value="UniProtKB-KW"/>
</dbReference>
<feature type="chain" id="PRO_5040206421" description="Peptidase M14 domain-containing protein" evidence="11">
    <location>
        <begin position="19"/>
        <end position="435"/>
    </location>
</feature>
<dbReference type="Proteomes" id="UP001152759">
    <property type="component" value="Chromosome 7"/>
</dbReference>
<evidence type="ECO:0000256" key="7">
    <source>
        <dbReference type="ARBA" id="ARBA00022801"/>
    </source>
</evidence>
<keyword evidence="14" id="KW-1185">Reference proteome</keyword>
<evidence type="ECO:0000256" key="1">
    <source>
        <dbReference type="ARBA" id="ARBA00001947"/>
    </source>
</evidence>
<keyword evidence="9" id="KW-0482">Metalloprotease</keyword>
<keyword evidence="4" id="KW-0645">Protease</keyword>
<evidence type="ECO:0000256" key="4">
    <source>
        <dbReference type="ARBA" id="ARBA00022670"/>
    </source>
</evidence>
<dbReference type="SMART" id="SM00631">
    <property type="entry name" value="Zn_pept"/>
    <property type="match status" value="1"/>
</dbReference>
<keyword evidence="3" id="KW-0121">Carboxypeptidase</keyword>
<feature type="domain" description="Peptidase M14" evidence="12">
    <location>
        <begin position="130"/>
        <end position="419"/>
    </location>
</feature>
<dbReference type="PRINTS" id="PR00765">
    <property type="entry name" value="CRBOXYPTASEA"/>
</dbReference>
<dbReference type="FunFam" id="3.40.630.10:FF:000084">
    <property type="entry name" value="Carboxypeptidase B2"/>
    <property type="match status" value="1"/>
</dbReference>
<keyword evidence="5" id="KW-0479">Metal-binding</keyword>
<evidence type="ECO:0000256" key="10">
    <source>
        <dbReference type="ARBA" id="ARBA00023157"/>
    </source>
</evidence>
<feature type="signal peptide" evidence="11">
    <location>
        <begin position="1"/>
        <end position="18"/>
    </location>
</feature>
<protein>
    <recommendedName>
        <fullName evidence="12">Peptidase M14 domain-containing protein</fullName>
    </recommendedName>
</protein>
<dbReference type="SUPFAM" id="SSF53187">
    <property type="entry name" value="Zn-dependent exopeptidases"/>
    <property type="match status" value="1"/>
</dbReference>
<keyword evidence="10" id="KW-1015">Disulfide bond</keyword>
<keyword evidence="8" id="KW-0862">Zinc</keyword>
<keyword evidence="7" id="KW-0378">Hydrolase</keyword>